<sequence>MENKTGKYFKYAIGEIVLVVIGILIALQINNWNENRKNEKEQYFILNKLQSDIATDIKNIAISQKGLQLKIKNYIYCLDVLGNKKTATKEEFIAKFSSILALTYFDHNKTTFNNLVSSGKLELITNKSLSNSIVNYYTFDYKGWDNAQREYTRNIIAPYLLKFDFVPDKQKSEVAQLSADKFNISEFYSADIESFAIPAKTLQDYKEDLFIINIIREKLYNFQGQLNNYQNLEKQMRSLDSLLEREKLNFRNKK</sequence>
<protein>
    <submittedName>
        <fullName evidence="2">DUF6090 family protein</fullName>
    </submittedName>
</protein>
<reference evidence="2 3" key="1">
    <citation type="submission" date="2023-09" db="EMBL/GenBank/DDBJ databases">
        <authorList>
            <person name="Rey-Velasco X."/>
        </authorList>
    </citation>
    <scope>NUCLEOTIDE SEQUENCE [LARGE SCALE GENOMIC DNA]</scope>
    <source>
        <strain evidence="2 3">W332</strain>
    </source>
</reference>
<accession>A0ABU2YGQ5</accession>
<dbReference type="Pfam" id="PF19578">
    <property type="entry name" value="DUF6090"/>
    <property type="match status" value="1"/>
</dbReference>
<keyword evidence="3" id="KW-1185">Reference proteome</keyword>
<feature type="transmembrane region" description="Helical" evidence="1">
    <location>
        <begin position="12"/>
        <end position="29"/>
    </location>
</feature>
<gene>
    <name evidence="2" type="ORF">RM697_01070</name>
</gene>
<keyword evidence="1" id="KW-0812">Transmembrane</keyword>
<evidence type="ECO:0000313" key="2">
    <source>
        <dbReference type="EMBL" id="MDT0557217.1"/>
    </source>
</evidence>
<evidence type="ECO:0000313" key="3">
    <source>
        <dbReference type="Proteomes" id="UP001259492"/>
    </source>
</evidence>
<dbReference type="InterPro" id="IPR045749">
    <property type="entry name" value="DUF6090"/>
</dbReference>
<name>A0ABU2YGQ5_9FLAO</name>
<keyword evidence="1" id="KW-1133">Transmembrane helix</keyword>
<keyword evidence="1" id="KW-0472">Membrane</keyword>
<proteinExistence type="predicted"/>
<organism evidence="2 3">
    <name type="scientific">Microcosmobacter mediterraneus</name>
    <dbReference type="NCBI Taxonomy" id="3075607"/>
    <lineage>
        <taxon>Bacteria</taxon>
        <taxon>Pseudomonadati</taxon>
        <taxon>Bacteroidota</taxon>
        <taxon>Flavobacteriia</taxon>
        <taxon>Flavobacteriales</taxon>
        <taxon>Flavobacteriaceae</taxon>
        <taxon>Microcosmobacter</taxon>
    </lineage>
</organism>
<dbReference type="EMBL" id="JAVRIA010000001">
    <property type="protein sequence ID" value="MDT0557217.1"/>
    <property type="molecule type" value="Genomic_DNA"/>
</dbReference>
<dbReference type="Proteomes" id="UP001259492">
    <property type="component" value="Unassembled WGS sequence"/>
</dbReference>
<evidence type="ECO:0000256" key="1">
    <source>
        <dbReference type="SAM" id="Phobius"/>
    </source>
</evidence>
<dbReference type="RefSeq" id="WP_311425988.1">
    <property type="nucleotide sequence ID" value="NZ_JAVRIA010000001.1"/>
</dbReference>
<comment type="caution">
    <text evidence="2">The sequence shown here is derived from an EMBL/GenBank/DDBJ whole genome shotgun (WGS) entry which is preliminary data.</text>
</comment>